<accession>A0A1F4Q500</accession>
<dbReference type="Proteomes" id="UP000178724">
    <property type="component" value="Unassembled WGS sequence"/>
</dbReference>
<protein>
    <submittedName>
        <fullName evidence="1">Uncharacterized protein</fullName>
    </submittedName>
</protein>
<reference evidence="1 2" key="1">
    <citation type="journal article" date="2016" name="Nat. Commun.">
        <title>Thousands of microbial genomes shed light on interconnected biogeochemical processes in an aquifer system.</title>
        <authorList>
            <person name="Anantharaman K."/>
            <person name="Brown C.T."/>
            <person name="Hug L.A."/>
            <person name="Sharon I."/>
            <person name="Castelle C.J."/>
            <person name="Probst A.J."/>
            <person name="Thomas B.C."/>
            <person name="Singh A."/>
            <person name="Wilkins M.J."/>
            <person name="Karaoz U."/>
            <person name="Brodie E.L."/>
            <person name="Williams K.H."/>
            <person name="Hubbard S.S."/>
            <person name="Banfield J.F."/>
        </authorList>
    </citation>
    <scope>NUCLEOTIDE SEQUENCE [LARGE SCALE GENOMIC DNA]</scope>
</reference>
<dbReference type="AlphaFoldDB" id="A0A1F4Q500"/>
<sequence>MGIIAKYISKYAAAGQQWQRWRSLVTRQRALVEEGKARKSEKVERRVLLARRDFLSAAWGLAKAPLVAAALGGAAAPIGNYLYGRYVISDPLAKAYRQYGGGFPFPLEYLEGLKISGGAADKELEDVAANHSGPDALYPLFAYCLLKRAIGRKEMSARYSGFLSTVSDLISQGRIKFKTHEFIFGDDVFYYDYEADTININPQGILIKEKLGLVESSFIHELYHAYQDRQKRLVDSSEIEAEAHLAQTDFILHTTPGLIHPAHWLHLFPLKNGAFERRFLVPAKLAAPSVNLPETDPKLRELIMSIRRIYNISTLLVSAADNETTLLLERKIALETPPTHRERFLKDLLSRAFEDLSKKRPAELFVCAFGQGEKMIIGPEGIIGKCEPDKDVRFFAVATRLLTQHYAGARQLDRAQAVLNEYLINKIIGTGLLPPVGDSSFGPGVQLDGIK</sequence>
<name>A0A1F4Q500_UNCSA</name>
<evidence type="ECO:0000313" key="2">
    <source>
        <dbReference type="Proteomes" id="UP000178724"/>
    </source>
</evidence>
<proteinExistence type="predicted"/>
<evidence type="ECO:0000313" key="1">
    <source>
        <dbReference type="EMBL" id="OGB90967.1"/>
    </source>
</evidence>
<dbReference type="EMBL" id="METM01000002">
    <property type="protein sequence ID" value="OGB90967.1"/>
    <property type="molecule type" value="Genomic_DNA"/>
</dbReference>
<gene>
    <name evidence="1" type="ORF">A2625_06710</name>
</gene>
<organism evidence="1 2">
    <name type="scientific">candidate division WOR-1 bacterium RIFCSPHIGHO2_01_FULL_53_15</name>
    <dbReference type="NCBI Taxonomy" id="1802564"/>
    <lineage>
        <taxon>Bacteria</taxon>
        <taxon>Bacillati</taxon>
        <taxon>Saganbacteria</taxon>
    </lineage>
</organism>
<comment type="caution">
    <text evidence="1">The sequence shown here is derived from an EMBL/GenBank/DDBJ whole genome shotgun (WGS) entry which is preliminary data.</text>
</comment>